<dbReference type="Proteomes" id="UP001057402">
    <property type="component" value="Chromosome 5"/>
</dbReference>
<gene>
    <name evidence="1" type="ORF">MLD38_019558</name>
</gene>
<evidence type="ECO:0000313" key="1">
    <source>
        <dbReference type="EMBL" id="KAI4371308.1"/>
    </source>
</evidence>
<reference evidence="2" key="1">
    <citation type="journal article" date="2023" name="Front. Plant Sci.">
        <title>Chromosomal-level genome assembly of Melastoma candidum provides insights into trichome evolution.</title>
        <authorList>
            <person name="Zhong Y."/>
            <person name="Wu W."/>
            <person name="Sun C."/>
            <person name="Zou P."/>
            <person name="Liu Y."/>
            <person name="Dai S."/>
            <person name="Zhou R."/>
        </authorList>
    </citation>
    <scope>NUCLEOTIDE SEQUENCE [LARGE SCALE GENOMIC DNA]</scope>
</reference>
<proteinExistence type="predicted"/>
<protein>
    <submittedName>
        <fullName evidence="1">Uncharacterized protein</fullName>
    </submittedName>
</protein>
<name>A0ACB9QXA9_9MYRT</name>
<evidence type="ECO:0000313" key="2">
    <source>
        <dbReference type="Proteomes" id="UP001057402"/>
    </source>
</evidence>
<sequence>MHLFGASSVRGPPMTAPAVATASAASNFLHFPNCYHYYHRHPLPPHRRPSLYHGFNFGFPPARRLDVSVSSLGKSRKKKSDSELCEEIREFLRSAGLPEGHVPSVKELSEHGRNDLANLVRRRGYKVIAGLLLANIAETYNGKNDLARNSGSHSEEIGEGHVEEEFMGKTGLDLPGNMEENDYGSLNKDAKLDFGVAFRVAEEISTDETLKRVAETETGLSASTDSSSVQENLSSLSKNRLASEAEIAYRKDIVSSVTSSLDERVAKFMQSGYLDPVEDCVSDLLNDNWEKENKTSAVQKNGPEYVMDGELKSSMKETSQNISSELLMELNSTNARDQMTDNDTFNGNLKSEGVESPWEEKQSDVKHLKLMLHQKELELSQLKEQIQKEKNALELMQIKAENEISKAQKRIWEKDAELRAAEDSLAELKEVQIEYQGEGDTVEVAGSFNGWQGRITMDPLLSDSSTDSVGSRRPSLWSTTLWLYPGKYEIKFVVDGHWTIDPQKESVTRGTISNNIIRVESDICR</sequence>
<organism evidence="1 2">
    <name type="scientific">Melastoma candidum</name>
    <dbReference type="NCBI Taxonomy" id="119954"/>
    <lineage>
        <taxon>Eukaryota</taxon>
        <taxon>Viridiplantae</taxon>
        <taxon>Streptophyta</taxon>
        <taxon>Embryophyta</taxon>
        <taxon>Tracheophyta</taxon>
        <taxon>Spermatophyta</taxon>
        <taxon>Magnoliopsida</taxon>
        <taxon>eudicotyledons</taxon>
        <taxon>Gunneridae</taxon>
        <taxon>Pentapetalae</taxon>
        <taxon>rosids</taxon>
        <taxon>malvids</taxon>
        <taxon>Myrtales</taxon>
        <taxon>Melastomataceae</taxon>
        <taxon>Melastomatoideae</taxon>
        <taxon>Melastomateae</taxon>
        <taxon>Melastoma</taxon>
    </lineage>
</organism>
<accession>A0ACB9QXA9</accession>
<comment type="caution">
    <text evidence="1">The sequence shown here is derived from an EMBL/GenBank/DDBJ whole genome shotgun (WGS) entry which is preliminary data.</text>
</comment>
<dbReference type="EMBL" id="CM042884">
    <property type="protein sequence ID" value="KAI4371308.1"/>
    <property type="molecule type" value="Genomic_DNA"/>
</dbReference>
<keyword evidence="2" id="KW-1185">Reference proteome</keyword>